<evidence type="ECO:0000313" key="1">
    <source>
        <dbReference type="EMBL" id="NMQ29317.1"/>
    </source>
</evidence>
<name>A0ABX1U2A3_9PROT</name>
<reference evidence="1 2" key="1">
    <citation type="submission" date="2019-03" db="EMBL/GenBank/DDBJ databases">
        <title>Metabolic reconstructions from genomes of highly enriched 'Candidatus Accumulibacter' and 'Candidatus Competibacter' bioreactor populations.</title>
        <authorList>
            <person name="Annavajhala M.K."/>
            <person name="Welles L."/>
            <person name="Abbas B."/>
            <person name="Sorokin D."/>
            <person name="Park H."/>
            <person name="Van Loosdrecht M."/>
            <person name="Chandran K."/>
        </authorList>
    </citation>
    <scope>NUCLEOTIDE SEQUENCE [LARGE SCALE GENOMIC DNA]</scope>
    <source>
        <strain evidence="1 2">SBR_S</strain>
    </source>
</reference>
<evidence type="ECO:0000313" key="2">
    <source>
        <dbReference type="Proteomes" id="UP000749010"/>
    </source>
</evidence>
<organism evidence="1 2">
    <name type="scientific">Candidatus Accumulibacter phosphatis</name>
    <dbReference type="NCBI Taxonomy" id="327160"/>
    <lineage>
        <taxon>Bacteria</taxon>
        <taxon>Pseudomonadati</taxon>
        <taxon>Pseudomonadota</taxon>
        <taxon>Betaproteobacteria</taxon>
        <taxon>Candidatus Accumulibacter</taxon>
    </lineage>
</organism>
<comment type="caution">
    <text evidence="1">The sequence shown here is derived from an EMBL/GenBank/DDBJ whole genome shotgun (WGS) entry which is preliminary data.</text>
</comment>
<evidence type="ECO:0008006" key="3">
    <source>
        <dbReference type="Google" id="ProtNLM"/>
    </source>
</evidence>
<protein>
    <recommendedName>
        <fullName evidence="3">Phage protein</fullName>
    </recommendedName>
</protein>
<dbReference type="EMBL" id="SPMY01000052">
    <property type="protein sequence ID" value="NMQ29317.1"/>
    <property type="molecule type" value="Genomic_DNA"/>
</dbReference>
<dbReference type="Proteomes" id="UP000749010">
    <property type="component" value="Unassembled WGS sequence"/>
</dbReference>
<dbReference type="RefSeq" id="WP_169067776.1">
    <property type="nucleotide sequence ID" value="NZ_SPMY01000052.1"/>
</dbReference>
<proteinExistence type="predicted"/>
<keyword evidence="2" id="KW-1185">Reference proteome</keyword>
<gene>
    <name evidence="1" type="ORF">E4Q23_17045</name>
</gene>
<sequence length="84" mass="9459">MKGHPEIKKGDWIRVDATDCVVAIVYQENSMSGVCKAIFNKSKPTTHDVDWNGESWFFPARPDYGGYAKNSDPLVQQLKRGKEA</sequence>
<accession>A0ABX1U2A3</accession>